<dbReference type="GO" id="GO:0044615">
    <property type="term" value="C:nuclear pore nuclear basket"/>
    <property type="evidence" value="ECO:0007669"/>
    <property type="project" value="InterPro"/>
</dbReference>
<feature type="compositionally biased region" description="Polar residues" evidence="1">
    <location>
        <begin position="258"/>
        <end position="276"/>
    </location>
</feature>
<organism evidence="2 3">
    <name type="scientific">Trichomonascus ciferrii</name>
    <dbReference type="NCBI Taxonomy" id="44093"/>
    <lineage>
        <taxon>Eukaryota</taxon>
        <taxon>Fungi</taxon>
        <taxon>Dikarya</taxon>
        <taxon>Ascomycota</taxon>
        <taxon>Saccharomycotina</taxon>
        <taxon>Dipodascomycetes</taxon>
        <taxon>Dipodascales</taxon>
        <taxon>Trichomonascaceae</taxon>
        <taxon>Trichomonascus</taxon>
        <taxon>Trichomonascus ciferrii complex</taxon>
    </lineage>
</organism>
<dbReference type="AlphaFoldDB" id="A0A642UDF9"/>
<feature type="compositionally biased region" description="Low complexity" evidence="1">
    <location>
        <begin position="576"/>
        <end position="589"/>
    </location>
</feature>
<dbReference type="GO" id="GO:0017056">
    <property type="term" value="F:structural constituent of nuclear pore"/>
    <property type="evidence" value="ECO:0007669"/>
    <property type="project" value="InterPro"/>
</dbReference>
<feature type="region of interest" description="Disordered" evidence="1">
    <location>
        <begin position="1"/>
        <end position="133"/>
    </location>
</feature>
<dbReference type="VEuPathDB" id="FungiDB:TRICI_006772"/>
<keyword evidence="3" id="KW-1185">Reference proteome</keyword>
<dbReference type="PANTHER" id="PTHR28284">
    <property type="entry name" value="NUCLEOPORIN NUP60"/>
    <property type="match status" value="1"/>
</dbReference>
<feature type="compositionally biased region" description="Basic and acidic residues" evidence="1">
    <location>
        <begin position="475"/>
        <end position="489"/>
    </location>
</feature>
<reference evidence="2" key="1">
    <citation type="journal article" date="2019" name="G3 (Bethesda)">
        <title>Genome Assemblies of Two Rare Opportunistic Yeast Pathogens: Diutina rugosa (syn. Candida rugosa) and Trichomonascus ciferrii (syn. Candida ciferrii).</title>
        <authorList>
            <person name="Mixao V."/>
            <person name="Saus E."/>
            <person name="Hansen A.P."/>
            <person name="Lass-Florl C."/>
            <person name="Gabaldon T."/>
        </authorList>
    </citation>
    <scope>NUCLEOTIDE SEQUENCE</scope>
    <source>
        <strain evidence="2">CBS 4856</strain>
    </source>
</reference>
<dbReference type="InterPro" id="IPR034432">
    <property type="entry name" value="Nup60"/>
</dbReference>
<accession>A0A642UDF9</accession>
<feature type="compositionally biased region" description="Acidic residues" evidence="1">
    <location>
        <begin position="66"/>
        <end position="76"/>
    </location>
</feature>
<feature type="compositionally biased region" description="Polar residues" evidence="1">
    <location>
        <begin position="531"/>
        <end position="545"/>
    </location>
</feature>
<evidence type="ECO:0000313" key="3">
    <source>
        <dbReference type="Proteomes" id="UP000761534"/>
    </source>
</evidence>
<evidence type="ECO:0000313" key="2">
    <source>
        <dbReference type="EMBL" id="KAA8897096.1"/>
    </source>
</evidence>
<feature type="compositionally biased region" description="Low complexity" evidence="1">
    <location>
        <begin position="107"/>
        <end position="123"/>
    </location>
</feature>
<feature type="compositionally biased region" description="Basic and acidic residues" evidence="1">
    <location>
        <begin position="322"/>
        <end position="341"/>
    </location>
</feature>
<dbReference type="EMBL" id="SWFS01000569">
    <property type="protein sequence ID" value="KAA8897096.1"/>
    <property type="molecule type" value="Genomic_DNA"/>
</dbReference>
<feature type="compositionally biased region" description="Polar residues" evidence="1">
    <location>
        <begin position="34"/>
        <end position="43"/>
    </location>
</feature>
<feature type="compositionally biased region" description="Basic and acidic residues" evidence="1">
    <location>
        <begin position="277"/>
        <end position="300"/>
    </location>
</feature>
<dbReference type="OrthoDB" id="5370852at2759"/>
<gene>
    <name evidence="2" type="ORF">TRICI_006772</name>
</gene>
<dbReference type="GO" id="GO:0006607">
    <property type="term" value="P:NLS-bearing protein import into nucleus"/>
    <property type="evidence" value="ECO:0007669"/>
    <property type="project" value="TreeGrafter"/>
</dbReference>
<feature type="compositionally biased region" description="Polar residues" evidence="1">
    <location>
        <begin position="169"/>
        <end position="178"/>
    </location>
</feature>
<dbReference type="GO" id="GO:0034398">
    <property type="term" value="P:telomere tethering at nuclear periphery"/>
    <property type="evidence" value="ECO:0007669"/>
    <property type="project" value="TreeGrafter"/>
</dbReference>
<evidence type="ECO:0000256" key="1">
    <source>
        <dbReference type="SAM" id="MobiDB-lite"/>
    </source>
</evidence>
<proteinExistence type="predicted"/>
<feature type="compositionally biased region" description="Low complexity" evidence="1">
    <location>
        <begin position="228"/>
        <end position="239"/>
    </location>
</feature>
<feature type="region of interest" description="Disordered" evidence="1">
    <location>
        <begin position="169"/>
        <end position="589"/>
    </location>
</feature>
<dbReference type="PANTHER" id="PTHR28284:SF1">
    <property type="entry name" value="NUCLEOPORIN NUP60"/>
    <property type="match status" value="1"/>
</dbReference>
<feature type="compositionally biased region" description="Basic and acidic residues" evidence="1">
    <location>
        <begin position="414"/>
        <end position="429"/>
    </location>
</feature>
<protein>
    <submittedName>
        <fullName evidence="2">Uncharacterized protein</fullName>
    </submittedName>
</protein>
<feature type="compositionally biased region" description="Basic and acidic residues" evidence="1">
    <location>
        <begin position="364"/>
        <end position="381"/>
    </location>
</feature>
<dbReference type="GO" id="GO:0031990">
    <property type="term" value="P:mRNA export from nucleus in response to heat stress"/>
    <property type="evidence" value="ECO:0007669"/>
    <property type="project" value="TreeGrafter"/>
</dbReference>
<comment type="caution">
    <text evidence="2">The sequence shown here is derived from an EMBL/GenBank/DDBJ whole genome shotgun (WGS) entry which is preliminary data.</text>
</comment>
<sequence>MDHRRALTPKLSTRTGRGKTPYDRPPVTPRNGARSGQPSTPGSILSRVKNLFTPSAWRTPQRQQQQEEDSVMEESGDISVKRFEYPEPAAVEKPSLDKFDEAAQELSSRMSSRSPNSSGNSPNQRLAEFFKKKGDNQLSEMEVEGVMSLINQAKSQNESLIDFNNLQTSTFQSPSENTTQKKNENAHEGSVSLGSIGLHTPVRMKSPASNDSSPVSTPRYSPFYSTNKRPSLPSASSSAKSRKTIHYANIPTPYRPGSRTSTRLSNPLNLSTSQDSLIRDAPTESSVKDKEPETTKEVEATKPISQTASALLSLIGDEEKAEEPKTKEKEKHYNDIPDDMKSFVNPYASPARRSSPQKKQRQNLHKESPKPNAIKELEKTMPKGSVPPPPAASIADKYKPARSSGLRKSIVPSPEKEKEETPEKERDRSSSLFKVSPAATTATNTSETNNTTEQKEQTEPPKPTPLAANTLFKLGSEKEKEAKQEENPKPMENAFPKPTPPEPDDKPSSLFSAPTKPATPPKQEQEAKPSLFSTFGGQSSTTISPSKPLASAVANTPPTKPKVTENSPFKFGLSETTSTTSTTSSTTQFTFPSVPASSFSPSPQDLAFLESLKKSTCFQF</sequence>
<dbReference type="GO" id="GO:0008298">
    <property type="term" value="P:intracellular mRNA localization"/>
    <property type="evidence" value="ECO:0007669"/>
    <property type="project" value="TreeGrafter"/>
</dbReference>
<dbReference type="Proteomes" id="UP000761534">
    <property type="component" value="Unassembled WGS sequence"/>
</dbReference>
<feature type="compositionally biased region" description="Low complexity" evidence="1">
    <location>
        <begin position="436"/>
        <end position="452"/>
    </location>
</feature>
<dbReference type="GO" id="GO:0016973">
    <property type="term" value="P:poly(A)+ mRNA export from nucleus"/>
    <property type="evidence" value="ECO:0007669"/>
    <property type="project" value="TreeGrafter"/>
</dbReference>
<feature type="compositionally biased region" description="Polar residues" evidence="1">
    <location>
        <begin position="207"/>
        <end position="227"/>
    </location>
</feature>
<feature type="compositionally biased region" description="Polar residues" evidence="1">
    <location>
        <begin position="52"/>
        <end position="64"/>
    </location>
</feature>
<name>A0A642UDF9_9ASCO</name>